<dbReference type="OrthoDB" id="9800801at2"/>
<dbReference type="GO" id="GO:0008168">
    <property type="term" value="F:methyltransferase activity"/>
    <property type="evidence" value="ECO:0007669"/>
    <property type="project" value="UniProtKB-KW"/>
</dbReference>
<dbReference type="Gene3D" id="3.40.50.150">
    <property type="entry name" value="Vaccinia Virus protein VP39"/>
    <property type="match status" value="1"/>
</dbReference>
<dbReference type="Proteomes" id="UP000192660">
    <property type="component" value="Unassembled WGS sequence"/>
</dbReference>
<dbReference type="GO" id="GO:0032259">
    <property type="term" value="P:methylation"/>
    <property type="evidence" value="ECO:0007669"/>
    <property type="project" value="UniProtKB-KW"/>
</dbReference>
<gene>
    <name evidence="1" type="ORF">SAMN00768000_3071</name>
</gene>
<dbReference type="RefSeq" id="WP_020373502.1">
    <property type="nucleotide sequence ID" value="NZ_FWWY01000001.1"/>
</dbReference>
<dbReference type="InterPro" id="IPR002052">
    <property type="entry name" value="DNA_methylase_N6_adenine_CS"/>
</dbReference>
<keyword evidence="1" id="KW-0808">Transferase</keyword>
<reference evidence="2" key="1">
    <citation type="submission" date="2017-04" db="EMBL/GenBank/DDBJ databases">
        <authorList>
            <person name="Varghese N."/>
            <person name="Submissions S."/>
        </authorList>
    </citation>
    <scope>NUCLEOTIDE SEQUENCE [LARGE SCALE GENOMIC DNA]</scope>
    <source>
        <strain evidence="2">DSM 9293</strain>
    </source>
</reference>
<dbReference type="InterPro" id="IPR029063">
    <property type="entry name" value="SAM-dependent_MTases_sf"/>
</dbReference>
<name>A0A1W1WKN2_SULTA</name>
<keyword evidence="1" id="KW-0489">Methyltransferase</keyword>
<sequence length="59" mass="6762">MPEKPFLTTRHGVLYQDDAIDVMSAIQSNVIDTIFADPPFNLGKDYKNGFNDNLEEQWT</sequence>
<evidence type="ECO:0000313" key="2">
    <source>
        <dbReference type="Proteomes" id="UP000192660"/>
    </source>
</evidence>
<dbReference type="EMBL" id="FWWY01000001">
    <property type="protein sequence ID" value="SMC06871.1"/>
    <property type="molecule type" value="Genomic_DNA"/>
</dbReference>
<dbReference type="PROSITE" id="PS00092">
    <property type="entry name" value="N6_MTASE"/>
    <property type="match status" value="1"/>
</dbReference>
<keyword evidence="2" id="KW-1185">Reference proteome</keyword>
<protein>
    <submittedName>
        <fullName evidence="1">DNA methylase N-4/N-6 domain protein</fullName>
    </submittedName>
</protein>
<dbReference type="SUPFAM" id="SSF53335">
    <property type="entry name" value="S-adenosyl-L-methionine-dependent methyltransferases"/>
    <property type="match status" value="1"/>
</dbReference>
<proteinExistence type="predicted"/>
<organism evidence="1 2">
    <name type="scientific">Sulfobacillus thermosulfidooxidans (strain DSM 9293 / VKM B-1269 / AT-1)</name>
    <dbReference type="NCBI Taxonomy" id="929705"/>
    <lineage>
        <taxon>Bacteria</taxon>
        <taxon>Bacillati</taxon>
        <taxon>Bacillota</taxon>
        <taxon>Clostridia</taxon>
        <taxon>Eubacteriales</taxon>
        <taxon>Clostridiales Family XVII. Incertae Sedis</taxon>
        <taxon>Sulfobacillus</taxon>
    </lineage>
</organism>
<dbReference type="GO" id="GO:0003676">
    <property type="term" value="F:nucleic acid binding"/>
    <property type="evidence" value="ECO:0007669"/>
    <property type="project" value="InterPro"/>
</dbReference>
<evidence type="ECO:0000313" key="1">
    <source>
        <dbReference type="EMBL" id="SMC06871.1"/>
    </source>
</evidence>
<accession>A0A1W1WKN2</accession>
<dbReference type="AlphaFoldDB" id="A0A1W1WKN2"/>